<dbReference type="OMA" id="CFASHAL"/>
<reference evidence="2" key="1">
    <citation type="journal article" date="2017" name="Nature">
        <title>The genome of Chenopodium quinoa.</title>
        <authorList>
            <person name="Jarvis D.E."/>
            <person name="Ho Y.S."/>
            <person name="Lightfoot D.J."/>
            <person name="Schmoeckel S.M."/>
            <person name="Li B."/>
            <person name="Borm T.J.A."/>
            <person name="Ohyanagi H."/>
            <person name="Mineta K."/>
            <person name="Michell C.T."/>
            <person name="Saber N."/>
            <person name="Kharbatia N.M."/>
            <person name="Rupper R.R."/>
            <person name="Sharp A.R."/>
            <person name="Dally N."/>
            <person name="Boughton B.A."/>
            <person name="Woo Y.H."/>
            <person name="Gao G."/>
            <person name="Schijlen E.G.W.M."/>
            <person name="Guo X."/>
            <person name="Momin A.A."/>
            <person name="Negrao S."/>
            <person name="Al-Babili S."/>
            <person name="Gehring C."/>
            <person name="Roessner U."/>
            <person name="Jung C."/>
            <person name="Murphy K."/>
            <person name="Arold S.T."/>
            <person name="Gojobori T."/>
            <person name="van der Linden C.G."/>
            <person name="van Loo E.N."/>
            <person name="Jellen E.N."/>
            <person name="Maughan P.J."/>
            <person name="Tester M."/>
        </authorList>
    </citation>
    <scope>NUCLEOTIDE SEQUENCE [LARGE SCALE GENOMIC DNA]</scope>
    <source>
        <strain evidence="2">cv. PI 614886</strain>
    </source>
</reference>
<organism evidence="2 3">
    <name type="scientific">Chenopodium quinoa</name>
    <name type="common">Quinoa</name>
    <dbReference type="NCBI Taxonomy" id="63459"/>
    <lineage>
        <taxon>Eukaryota</taxon>
        <taxon>Viridiplantae</taxon>
        <taxon>Streptophyta</taxon>
        <taxon>Embryophyta</taxon>
        <taxon>Tracheophyta</taxon>
        <taxon>Spermatophyta</taxon>
        <taxon>Magnoliopsida</taxon>
        <taxon>eudicotyledons</taxon>
        <taxon>Gunneridae</taxon>
        <taxon>Pentapetalae</taxon>
        <taxon>Caryophyllales</taxon>
        <taxon>Chenopodiaceae</taxon>
        <taxon>Chenopodioideae</taxon>
        <taxon>Atripliceae</taxon>
        <taxon>Chenopodium</taxon>
    </lineage>
</organism>
<dbReference type="InterPro" id="IPR002156">
    <property type="entry name" value="RNaseH_domain"/>
</dbReference>
<dbReference type="Pfam" id="PF13456">
    <property type="entry name" value="RVT_3"/>
    <property type="match status" value="1"/>
</dbReference>
<dbReference type="OrthoDB" id="1906820at2759"/>
<dbReference type="GeneID" id="110697547"/>
<dbReference type="EnsemblPlants" id="AUR62041508-RA">
    <property type="protein sequence ID" value="AUR62041508-RA:cds"/>
    <property type="gene ID" value="AUR62041508"/>
</dbReference>
<evidence type="ECO:0000259" key="1">
    <source>
        <dbReference type="Pfam" id="PF13456"/>
    </source>
</evidence>
<dbReference type="InterPro" id="IPR036397">
    <property type="entry name" value="RNaseH_sf"/>
</dbReference>
<name>A0A803N700_CHEQI</name>
<dbReference type="SUPFAM" id="SSF53098">
    <property type="entry name" value="Ribonuclease H-like"/>
    <property type="match status" value="1"/>
</dbReference>
<dbReference type="Gramene" id="AUR62041508-RA">
    <property type="protein sequence ID" value="AUR62041508-RA:cds"/>
    <property type="gene ID" value="AUR62041508"/>
</dbReference>
<protein>
    <recommendedName>
        <fullName evidence="1">RNase H type-1 domain-containing protein</fullName>
    </recommendedName>
</protein>
<dbReference type="Proteomes" id="UP000596660">
    <property type="component" value="Unplaced"/>
</dbReference>
<dbReference type="GO" id="GO:0004523">
    <property type="term" value="F:RNA-DNA hybrid ribonuclease activity"/>
    <property type="evidence" value="ECO:0007669"/>
    <property type="project" value="InterPro"/>
</dbReference>
<gene>
    <name evidence="2" type="primary">LOC110697547</name>
</gene>
<dbReference type="Gene3D" id="3.30.420.10">
    <property type="entry name" value="Ribonuclease H-like superfamily/Ribonuclease H"/>
    <property type="match status" value="1"/>
</dbReference>
<dbReference type="CDD" id="cd06222">
    <property type="entry name" value="RNase_H_like"/>
    <property type="match status" value="1"/>
</dbReference>
<dbReference type="PANTHER" id="PTHR47074:SF48">
    <property type="entry name" value="POLYNUCLEOTIDYL TRANSFERASE, RIBONUCLEASE H-LIKE SUPERFAMILY PROTEIN"/>
    <property type="match status" value="1"/>
</dbReference>
<evidence type="ECO:0000313" key="2">
    <source>
        <dbReference type="EnsemblPlants" id="AUR62041508-RA:cds"/>
    </source>
</evidence>
<reference evidence="2" key="2">
    <citation type="submission" date="2021-03" db="UniProtKB">
        <authorList>
            <consortium name="EnsemblPlants"/>
        </authorList>
    </citation>
    <scope>IDENTIFICATION</scope>
</reference>
<evidence type="ECO:0000313" key="3">
    <source>
        <dbReference type="Proteomes" id="UP000596660"/>
    </source>
</evidence>
<proteinExistence type="predicted"/>
<accession>A0A803N700</accession>
<dbReference type="InterPro" id="IPR052929">
    <property type="entry name" value="RNase_H-like_EbsB-rel"/>
</dbReference>
<dbReference type="AlphaFoldDB" id="A0A803N700"/>
<dbReference type="InterPro" id="IPR044730">
    <property type="entry name" value="RNase_H-like_dom_plant"/>
</dbReference>
<sequence>MAARQSLIQRGMAIDPIRPLCGVENESVLHMLVRCDDSKHLWYISPLCLEIEKYEGASFGEWCVSFRRRHKDRQWWSLFLNLVWGIWLRRNAWVFEGWKEDVAKVIYKAVVMEGEYALAQQDDVGDVVASTCLPIHGKFDADIAEAIAMRHALSIAIDSGFRNVCVETNCFKLHSHLIKWCARATAFGSTINDIIQLSRSCHSYCFSFVKRNDNRVAHALAKLYSSFDSLRVWMEEVPSNIAEIVLADLRLLID</sequence>
<keyword evidence="3" id="KW-1185">Reference proteome</keyword>
<dbReference type="KEGG" id="cqi:110697547"/>
<feature type="domain" description="RNase H type-1" evidence="1">
    <location>
        <begin position="120"/>
        <end position="222"/>
    </location>
</feature>
<dbReference type="InterPro" id="IPR012337">
    <property type="entry name" value="RNaseH-like_sf"/>
</dbReference>
<dbReference type="GO" id="GO:0003676">
    <property type="term" value="F:nucleic acid binding"/>
    <property type="evidence" value="ECO:0007669"/>
    <property type="project" value="InterPro"/>
</dbReference>
<dbReference type="PANTHER" id="PTHR47074">
    <property type="entry name" value="BNAC02G40300D PROTEIN"/>
    <property type="match status" value="1"/>
</dbReference>
<dbReference type="RefSeq" id="XP_021730604.1">
    <property type="nucleotide sequence ID" value="XM_021874912.1"/>
</dbReference>